<protein>
    <submittedName>
        <fullName evidence="2">Uncharacterized protein</fullName>
    </submittedName>
</protein>
<gene>
    <name evidence="2" type="ORF">SCOCK_490039</name>
</gene>
<dbReference type="AlphaFoldDB" id="A0A9W4GTD9"/>
<dbReference type="Proteomes" id="UP001152519">
    <property type="component" value="Unassembled WGS sequence"/>
</dbReference>
<reference evidence="2" key="1">
    <citation type="submission" date="2021-05" db="EMBL/GenBank/DDBJ databases">
        <authorList>
            <person name="Arsene-Ploetze F."/>
        </authorList>
    </citation>
    <scope>NUCLEOTIDE SEQUENCE</scope>
    <source>
        <strain evidence="2">DSM 42138</strain>
    </source>
</reference>
<proteinExistence type="predicted"/>
<comment type="caution">
    <text evidence="2">The sequence shown here is derived from an EMBL/GenBank/DDBJ whole genome shotgun (WGS) entry which is preliminary data.</text>
</comment>
<evidence type="ECO:0000313" key="3">
    <source>
        <dbReference type="Proteomes" id="UP001152519"/>
    </source>
</evidence>
<feature type="region of interest" description="Disordered" evidence="1">
    <location>
        <begin position="1"/>
        <end position="63"/>
    </location>
</feature>
<dbReference type="EMBL" id="CAJSLV010000080">
    <property type="protein sequence ID" value="CAG6396926.1"/>
    <property type="molecule type" value="Genomic_DNA"/>
</dbReference>
<name>A0A9W4GTD9_9ACTN</name>
<keyword evidence="3" id="KW-1185">Reference proteome</keyword>
<organism evidence="2 3">
    <name type="scientific">Actinacidiphila cocklensis</name>
    <dbReference type="NCBI Taxonomy" id="887465"/>
    <lineage>
        <taxon>Bacteria</taxon>
        <taxon>Bacillati</taxon>
        <taxon>Actinomycetota</taxon>
        <taxon>Actinomycetes</taxon>
        <taxon>Kitasatosporales</taxon>
        <taxon>Streptomycetaceae</taxon>
        <taxon>Actinacidiphila</taxon>
    </lineage>
</organism>
<evidence type="ECO:0000313" key="2">
    <source>
        <dbReference type="EMBL" id="CAG6396926.1"/>
    </source>
</evidence>
<accession>A0A9W4GTD9</accession>
<sequence length="63" mass="6460">MTRSFDNVVDRLDAEWPLLRGPDRKTVDPGRNAAGVHGGAVAAGSGSAATGKGGRGASTVRRR</sequence>
<evidence type="ECO:0000256" key="1">
    <source>
        <dbReference type="SAM" id="MobiDB-lite"/>
    </source>
</evidence>
<feature type="compositionally biased region" description="Low complexity" evidence="1">
    <location>
        <begin position="30"/>
        <end position="50"/>
    </location>
</feature>